<name>A0A1Z1MNS7_9FLOR</name>
<keyword evidence="1" id="KW-0150">Chloroplast</keyword>
<accession>A0A1Z1MNS7</accession>
<keyword evidence="1" id="KW-0934">Plastid</keyword>
<geneLocation type="chloroplast" evidence="1"/>
<dbReference type="RefSeq" id="YP_009398228.1">
    <property type="nucleotide sequence ID" value="NC_035291.1"/>
</dbReference>
<organism evidence="1">
    <name type="scientific">Thaumatella adunca</name>
    <dbReference type="NCBI Taxonomy" id="2006976"/>
    <lineage>
        <taxon>Eukaryota</taxon>
        <taxon>Rhodophyta</taxon>
        <taxon>Florideophyceae</taxon>
        <taxon>Rhodymeniophycidae</taxon>
        <taxon>Ceramiales</taxon>
        <taxon>Rhodomelaceae</taxon>
        <taxon>Thaumatella</taxon>
    </lineage>
</organism>
<dbReference type="AlphaFoldDB" id="A0A1Z1MNS7"/>
<proteinExistence type="predicted"/>
<dbReference type="EMBL" id="MF101447">
    <property type="protein sequence ID" value="ARW67414.1"/>
    <property type="molecule type" value="Genomic_DNA"/>
</dbReference>
<reference evidence="1" key="1">
    <citation type="journal article" date="2017" name="J. Phycol.">
        <title>Analysis of chloroplast genomes and a supermatrix inform reclassification of the Rhodomelaceae (Rhodophyta).</title>
        <authorList>
            <person name="Diaz-Tapia P."/>
            <person name="Maggs C.A."/>
            <person name="West J.A."/>
            <person name="Verbruggen H."/>
        </authorList>
    </citation>
    <scope>NUCLEOTIDE SEQUENCE</scope>
    <source>
        <strain evidence="1">PD1388</strain>
    </source>
</reference>
<sequence>MQLFDENIMINLYLKITKYRKTNICKLNTNMSDTL</sequence>
<gene>
    <name evidence="1" type="primary">orf35</name>
</gene>
<evidence type="ECO:0000313" key="1">
    <source>
        <dbReference type="EMBL" id="ARW67414.1"/>
    </source>
</evidence>
<protein>
    <submittedName>
        <fullName evidence="1">Uncharacterized protein</fullName>
    </submittedName>
</protein>
<dbReference type="GeneID" id="33360726"/>